<organism evidence="2 3">
    <name type="scientific">Vibrio genomosp. F6 str. FF-238</name>
    <dbReference type="NCBI Taxonomy" id="1191298"/>
    <lineage>
        <taxon>Bacteria</taxon>
        <taxon>Pseudomonadati</taxon>
        <taxon>Pseudomonadota</taxon>
        <taxon>Gammaproteobacteria</taxon>
        <taxon>Vibrionales</taxon>
        <taxon>Vibrionaceae</taxon>
        <taxon>Vibrio</taxon>
    </lineage>
</organism>
<sequence length="80" mass="8544">MKRLILNITLLVFMVLGSISAIANDSTVKYAIAISHDDEQIAYGKNGSGETALILPLATKSLPRSSADSDRIPASELSRI</sequence>
<evidence type="ECO:0000256" key="1">
    <source>
        <dbReference type="SAM" id="SignalP"/>
    </source>
</evidence>
<accession>A0A1E5CVU1</accession>
<gene>
    <name evidence="2" type="ORF">A130_18405</name>
</gene>
<keyword evidence="1" id="KW-0732">Signal</keyword>
<proteinExistence type="predicted"/>
<reference evidence="2 3" key="1">
    <citation type="journal article" date="2012" name="Science">
        <title>Ecological populations of bacteria act as socially cohesive units of antibiotic production and resistance.</title>
        <authorList>
            <person name="Cordero O.X."/>
            <person name="Wildschutte H."/>
            <person name="Kirkup B."/>
            <person name="Proehl S."/>
            <person name="Ngo L."/>
            <person name="Hussain F."/>
            <person name="Le Roux F."/>
            <person name="Mincer T."/>
            <person name="Polz M.F."/>
        </authorList>
    </citation>
    <scope>NUCLEOTIDE SEQUENCE [LARGE SCALE GENOMIC DNA]</scope>
    <source>
        <strain evidence="2 3">FF-238</strain>
    </source>
</reference>
<dbReference type="EMBL" id="AJYW02000205">
    <property type="protein sequence ID" value="OEE74110.1"/>
    <property type="molecule type" value="Genomic_DNA"/>
</dbReference>
<feature type="signal peptide" evidence="1">
    <location>
        <begin position="1"/>
        <end position="23"/>
    </location>
</feature>
<dbReference type="AlphaFoldDB" id="A0A1E5CVU1"/>
<evidence type="ECO:0000313" key="3">
    <source>
        <dbReference type="Proteomes" id="UP000094165"/>
    </source>
</evidence>
<name>A0A1E5CVU1_9VIBR</name>
<dbReference type="RefSeq" id="WP_017052315.1">
    <property type="nucleotide sequence ID" value="NZ_AJYW02000205.1"/>
</dbReference>
<feature type="chain" id="PRO_5009173322" evidence="1">
    <location>
        <begin position="24"/>
        <end position="80"/>
    </location>
</feature>
<comment type="caution">
    <text evidence="2">The sequence shown here is derived from an EMBL/GenBank/DDBJ whole genome shotgun (WGS) entry which is preliminary data.</text>
</comment>
<protein>
    <submittedName>
        <fullName evidence="2">Uncharacterized protein</fullName>
    </submittedName>
</protein>
<evidence type="ECO:0000313" key="2">
    <source>
        <dbReference type="EMBL" id="OEE74110.1"/>
    </source>
</evidence>
<dbReference type="Proteomes" id="UP000094165">
    <property type="component" value="Unassembled WGS sequence"/>
</dbReference>
<keyword evidence="3" id="KW-1185">Reference proteome</keyword>